<evidence type="ECO:0000313" key="3">
    <source>
        <dbReference type="EMBL" id="XBH17563.1"/>
    </source>
</evidence>
<dbReference type="InterPro" id="IPR012495">
    <property type="entry name" value="TadE-like_dom"/>
</dbReference>
<accession>A0AAU7DKF2</accession>
<keyword evidence="1" id="KW-0472">Membrane</keyword>
<keyword evidence="1" id="KW-1133">Transmembrane helix</keyword>
<reference evidence="3" key="1">
    <citation type="submission" date="2023-03" db="EMBL/GenBank/DDBJ databases">
        <title>Edaphobacter sp.</title>
        <authorList>
            <person name="Huber K.J."/>
            <person name="Papendorf J."/>
            <person name="Pilke C."/>
            <person name="Bunk B."/>
            <person name="Sproeer C."/>
            <person name="Pester M."/>
        </authorList>
    </citation>
    <scope>NUCLEOTIDE SEQUENCE</scope>
    <source>
        <strain evidence="3">DSM 110680</strain>
    </source>
</reference>
<dbReference type="AlphaFoldDB" id="A0AAU7DKF2"/>
<sequence>MIALRQFSDRVRKAARNIAHSDAGGSLVEMALSSLILATMFFGIFEVTMGCYTYNAVAEAARESARWGMVRGTKCSTYTPNQTHCAASSDDIQNFAKTSAKIDWSQCTTASPCVTATWLKGTTTSGTTTSTVWATCTGGCSADPGNLLVVSISYPYALTFPMVKTFNIHLASTSEVIVSQ</sequence>
<protein>
    <submittedName>
        <fullName evidence="3">TadE/TadG family type IV pilus assembly protein</fullName>
    </submittedName>
</protein>
<dbReference type="EMBL" id="CP121196">
    <property type="protein sequence ID" value="XBH17563.1"/>
    <property type="molecule type" value="Genomic_DNA"/>
</dbReference>
<keyword evidence="1" id="KW-0812">Transmembrane</keyword>
<gene>
    <name evidence="3" type="ORF">P8935_23725</name>
</gene>
<feature type="domain" description="TadE-like" evidence="2">
    <location>
        <begin position="24"/>
        <end position="66"/>
    </location>
</feature>
<dbReference type="Pfam" id="PF07811">
    <property type="entry name" value="TadE"/>
    <property type="match status" value="1"/>
</dbReference>
<evidence type="ECO:0000256" key="1">
    <source>
        <dbReference type="SAM" id="Phobius"/>
    </source>
</evidence>
<feature type="transmembrane region" description="Helical" evidence="1">
    <location>
        <begin position="21"/>
        <end position="45"/>
    </location>
</feature>
<organism evidence="3">
    <name type="scientific">Telmatobacter sp. DSM 110680</name>
    <dbReference type="NCBI Taxonomy" id="3036704"/>
    <lineage>
        <taxon>Bacteria</taxon>
        <taxon>Pseudomonadati</taxon>
        <taxon>Acidobacteriota</taxon>
        <taxon>Terriglobia</taxon>
        <taxon>Terriglobales</taxon>
        <taxon>Acidobacteriaceae</taxon>
        <taxon>Telmatobacter</taxon>
    </lineage>
</organism>
<name>A0AAU7DKF2_9BACT</name>
<evidence type="ECO:0000259" key="2">
    <source>
        <dbReference type="Pfam" id="PF07811"/>
    </source>
</evidence>
<dbReference type="RefSeq" id="WP_348262787.1">
    <property type="nucleotide sequence ID" value="NZ_CP121196.1"/>
</dbReference>
<proteinExistence type="predicted"/>